<gene>
    <name evidence="1" type="ORF">GMC94_03600</name>
</gene>
<organism evidence="1 2">
    <name type="scientific">Streptococcus parasanguinis</name>
    <dbReference type="NCBI Taxonomy" id="1318"/>
    <lineage>
        <taxon>Bacteria</taxon>
        <taxon>Bacillati</taxon>
        <taxon>Bacillota</taxon>
        <taxon>Bacilli</taxon>
        <taxon>Lactobacillales</taxon>
        <taxon>Streptococcaceae</taxon>
        <taxon>Streptococcus</taxon>
    </lineage>
</organism>
<dbReference type="Proteomes" id="UP000441330">
    <property type="component" value="Unassembled WGS sequence"/>
</dbReference>
<name>A0A7X2X3H1_STRPA</name>
<dbReference type="RefSeq" id="WP_129824298.1">
    <property type="nucleotide sequence ID" value="NZ_RCYS01000002.1"/>
</dbReference>
<accession>A0A7X2X3H1</accession>
<protein>
    <recommendedName>
        <fullName evidence="3">DNA-binding protein</fullName>
    </recommendedName>
</protein>
<reference evidence="1 2" key="1">
    <citation type="journal article" date="2019" name="Nat. Med.">
        <title>A library of human gut bacterial isolates paired with longitudinal multiomics data enables mechanistic microbiome research.</title>
        <authorList>
            <person name="Poyet M."/>
            <person name="Groussin M."/>
            <person name="Gibbons S.M."/>
            <person name="Avila-Pacheco J."/>
            <person name="Jiang X."/>
            <person name="Kearney S.M."/>
            <person name="Perrotta A.R."/>
            <person name="Berdy B."/>
            <person name="Zhao S."/>
            <person name="Lieberman T.D."/>
            <person name="Swanson P.K."/>
            <person name="Smith M."/>
            <person name="Roesemann S."/>
            <person name="Alexander J.E."/>
            <person name="Rich S.A."/>
            <person name="Livny J."/>
            <person name="Vlamakis H."/>
            <person name="Clish C."/>
            <person name="Bullock K."/>
            <person name="Deik A."/>
            <person name="Scott J."/>
            <person name="Pierce K.A."/>
            <person name="Xavier R.J."/>
            <person name="Alm E.J."/>
        </authorList>
    </citation>
    <scope>NUCLEOTIDE SEQUENCE [LARGE SCALE GENOMIC DNA]</scope>
    <source>
        <strain evidence="1 2">BIOML-A1</strain>
    </source>
</reference>
<comment type="caution">
    <text evidence="1">The sequence shown here is derived from an EMBL/GenBank/DDBJ whole genome shotgun (WGS) entry which is preliminary data.</text>
</comment>
<dbReference type="AlphaFoldDB" id="A0A7X2X3H1"/>
<dbReference type="EMBL" id="WMZJ01000002">
    <property type="protein sequence ID" value="MTS53982.1"/>
    <property type="molecule type" value="Genomic_DNA"/>
</dbReference>
<proteinExistence type="predicted"/>
<evidence type="ECO:0008006" key="3">
    <source>
        <dbReference type="Google" id="ProtNLM"/>
    </source>
</evidence>
<evidence type="ECO:0000313" key="1">
    <source>
        <dbReference type="EMBL" id="MTS53982.1"/>
    </source>
</evidence>
<sequence length="94" mass="11342">MENINLPPLLNDEIAKMAIQELLQFAKEEVKKEMEAEQIPINQKALCKKFGFDHSYIKYLRRKGLKYRKQGRDNMYDLKDVYEIFEQLKEIERC</sequence>
<evidence type="ECO:0000313" key="2">
    <source>
        <dbReference type="Proteomes" id="UP000441330"/>
    </source>
</evidence>